<dbReference type="InterPro" id="IPR014227">
    <property type="entry name" value="YtvI-like"/>
</dbReference>
<dbReference type="Proteomes" id="UP000183988">
    <property type="component" value="Unassembled WGS sequence"/>
</dbReference>
<gene>
    <name evidence="7" type="ORF">SAMN05216225_100126</name>
</gene>
<dbReference type="PANTHER" id="PTHR21716:SF68">
    <property type="entry name" value="TRANSPORT PROTEIN YTVI-RELATED"/>
    <property type="match status" value="1"/>
</dbReference>
<evidence type="ECO:0000256" key="6">
    <source>
        <dbReference type="SAM" id="Phobius"/>
    </source>
</evidence>
<evidence type="ECO:0000313" key="7">
    <source>
        <dbReference type="EMBL" id="SHF48841.1"/>
    </source>
</evidence>
<dbReference type="RefSeq" id="WP_072886738.1">
    <property type="nucleotide sequence ID" value="NZ_FQVW01000001.1"/>
</dbReference>
<keyword evidence="8" id="KW-1185">Reference proteome</keyword>
<proteinExistence type="inferred from homology"/>
<dbReference type="STRING" id="930117.SAMN05216225_100126"/>
<dbReference type="NCBIfam" id="TIGR02872">
    <property type="entry name" value="spore_ytvI"/>
    <property type="match status" value="1"/>
</dbReference>
<comment type="similarity">
    <text evidence="2">Belongs to the autoinducer-2 exporter (AI-2E) (TC 2.A.86) family.</text>
</comment>
<dbReference type="GO" id="GO:0016020">
    <property type="term" value="C:membrane"/>
    <property type="evidence" value="ECO:0007669"/>
    <property type="project" value="UniProtKB-SubCell"/>
</dbReference>
<keyword evidence="4 6" id="KW-1133">Transmembrane helix</keyword>
<protein>
    <submittedName>
        <fullName evidence="7">Sporulation integral membrane protein YtvI</fullName>
    </submittedName>
</protein>
<evidence type="ECO:0000256" key="3">
    <source>
        <dbReference type="ARBA" id="ARBA00022692"/>
    </source>
</evidence>
<keyword evidence="3 6" id="KW-0812">Transmembrane</keyword>
<feature type="transmembrane region" description="Helical" evidence="6">
    <location>
        <begin position="241"/>
        <end position="261"/>
    </location>
</feature>
<evidence type="ECO:0000313" key="8">
    <source>
        <dbReference type="Proteomes" id="UP000183988"/>
    </source>
</evidence>
<accession>A0A1M5C2C8</accession>
<feature type="transmembrane region" description="Helical" evidence="6">
    <location>
        <begin position="12"/>
        <end position="40"/>
    </location>
</feature>
<dbReference type="OrthoDB" id="9774361at2"/>
<feature type="transmembrane region" description="Helical" evidence="6">
    <location>
        <begin position="60"/>
        <end position="81"/>
    </location>
</feature>
<dbReference type="InterPro" id="IPR002549">
    <property type="entry name" value="AI-2E-like"/>
</dbReference>
<reference evidence="7 8" key="1">
    <citation type="submission" date="2016-11" db="EMBL/GenBank/DDBJ databases">
        <authorList>
            <person name="Jaros S."/>
            <person name="Januszkiewicz K."/>
            <person name="Wedrychowicz H."/>
        </authorList>
    </citation>
    <scope>NUCLEOTIDE SEQUENCE [LARGE SCALE GENOMIC DNA]</scope>
    <source>
        <strain evidence="7 8">IBRC-M 10683</strain>
    </source>
</reference>
<evidence type="ECO:0000256" key="5">
    <source>
        <dbReference type="ARBA" id="ARBA00023136"/>
    </source>
</evidence>
<feature type="transmembrane region" description="Helical" evidence="6">
    <location>
        <begin position="267"/>
        <end position="291"/>
    </location>
</feature>
<dbReference type="Pfam" id="PF01594">
    <property type="entry name" value="AI-2E_transport"/>
    <property type="match status" value="1"/>
</dbReference>
<feature type="transmembrane region" description="Helical" evidence="6">
    <location>
        <begin position="162"/>
        <end position="183"/>
    </location>
</feature>
<keyword evidence="5 6" id="KW-0472">Membrane</keyword>
<dbReference type="AlphaFoldDB" id="A0A1M5C2C8"/>
<name>A0A1M5C2C8_9BACI</name>
<dbReference type="GO" id="GO:0055085">
    <property type="term" value="P:transmembrane transport"/>
    <property type="evidence" value="ECO:0007669"/>
    <property type="project" value="TreeGrafter"/>
</dbReference>
<dbReference type="EMBL" id="FQVW01000001">
    <property type="protein sequence ID" value="SHF48841.1"/>
    <property type="molecule type" value="Genomic_DNA"/>
</dbReference>
<evidence type="ECO:0000256" key="1">
    <source>
        <dbReference type="ARBA" id="ARBA00004141"/>
    </source>
</evidence>
<feature type="transmembrane region" description="Helical" evidence="6">
    <location>
        <begin position="312"/>
        <end position="337"/>
    </location>
</feature>
<dbReference type="PANTHER" id="PTHR21716">
    <property type="entry name" value="TRANSMEMBRANE PROTEIN"/>
    <property type="match status" value="1"/>
</dbReference>
<evidence type="ECO:0000256" key="4">
    <source>
        <dbReference type="ARBA" id="ARBA00022989"/>
    </source>
</evidence>
<evidence type="ECO:0000256" key="2">
    <source>
        <dbReference type="ARBA" id="ARBA00009773"/>
    </source>
</evidence>
<comment type="subcellular location">
    <subcellularLocation>
        <location evidence="1">Membrane</location>
        <topology evidence="1">Multi-pass membrane protein</topology>
    </subcellularLocation>
</comment>
<feature type="transmembrane region" description="Helical" evidence="6">
    <location>
        <begin position="209"/>
        <end position="234"/>
    </location>
</feature>
<organism evidence="7 8">
    <name type="scientific">Ornithinibacillus halophilus</name>
    <dbReference type="NCBI Taxonomy" id="930117"/>
    <lineage>
        <taxon>Bacteria</taxon>
        <taxon>Bacillati</taxon>
        <taxon>Bacillota</taxon>
        <taxon>Bacilli</taxon>
        <taxon>Bacillales</taxon>
        <taxon>Bacillaceae</taxon>
        <taxon>Ornithinibacillus</taxon>
    </lineage>
</organism>
<sequence length="352" mass="39118">MLRKISKRHWTLLFLAILLILFCIFILPISIPLIVAFFTALMLNPLIRLFQNRIKLSRKFAVTIVFLLFLLVMGLAGTFIVTKAVAQVVTFVEDVPSYINKVNNIYGKWEDNFEQYGANLPDEFVKQVSDSIETNLKNLSTTVNKTLTIENIAQAFAAVPQYIISFIVYLIALFLFMLELPILKAKSYNMLTKETAKKVTFMNNRLSSVILGFFKAQFLVSLLIFAVSLIGLLIIAPDVAIIMSLIIWVIDLIPIIGSIAILGPWSIIMLLAGDIGVGIQLAVLAIILLAIRRTVEPKVMGKHIGLSPLATLIAMFIGLQLIGILGFILGPLIVIAFTSAKEAEIINWNVKI</sequence>